<proteinExistence type="predicted"/>
<gene>
    <name evidence="1" type="ORF">JOF56_007856</name>
</gene>
<protein>
    <submittedName>
        <fullName evidence="1">Uncharacterized protein</fullName>
    </submittedName>
</protein>
<reference evidence="1 2" key="1">
    <citation type="submission" date="2021-03" db="EMBL/GenBank/DDBJ databases">
        <title>Sequencing the genomes of 1000 actinobacteria strains.</title>
        <authorList>
            <person name="Klenk H.-P."/>
        </authorList>
    </citation>
    <scope>NUCLEOTIDE SEQUENCE [LARGE SCALE GENOMIC DNA]</scope>
    <source>
        <strain evidence="1 2">DSM 46670</strain>
    </source>
</reference>
<dbReference type="RefSeq" id="WP_209644411.1">
    <property type="nucleotide sequence ID" value="NZ_JAGINW010000001.1"/>
</dbReference>
<evidence type="ECO:0000313" key="1">
    <source>
        <dbReference type="EMBL" id="MBP2327471.1"/>
    </source>
</evidence>
<comment type="caution">
    <text evidence="1">The sequence shown here is derived from an EMBL/GenBank/DDBJ whole genome shotgun (WGS) entry which is preliminary data.</text>
</comment>
<sequence length="133" mass="15032">MREQPQQDPDYALDPDGMKQSIEWYLDPVIKRVREIDGGFKTAHDDVAKAYENEGGGWFGGEGNGVVRTASSSFFNETEWQLRQVLMEHTELAESLEEYKAALQTHIQGAKNRETVIANRFLAVDSHLQGLGY</sequence>
<accession>A0ABS4TST3</accession>
<dbReference type="Proteomes" id="UP001519332">
    <property type="component" value="Unassembled WGS sequence"/>
</dbReference>
<name>A0ABS4TST3_9PSEU</name>
<dbReference type="EMBL" id="JAGINW010000001">
    <property type="protein sequence ID" value="MBP2327471.1"/>
    <property type="molecule type" value="Genomic_DNA"/>
</dbReference>
<keyword evidence="2" id="KW-1185">Reference proteome</keyword>
<evidence type="ECO:0000313" key="2">
    <source>
        <dbReference type="Proteomes" id="UP001519332"/>
    </source>
</evidence>
<organism evidence="1 2">
    <name type="scientific">Kibdelosporangium banguiense</name>
    <dbReference type="NCBI Taxonomy" id="1365924"/>
    <lineage>
        <taxon>Bacteria</taxon>
        <taxon>Bacillati</taxon>
        <taxon>Actinomycetota</taxon>
        <taxon>Actinomycetes</taxon>
        <taxon>Pseudonocardiales</taxon>
        <taxon>Pseudonocardiaceae</taxon>
        <taxon>Kibdelosporangium</taxon>
    </lineage>
</organism>